<keyword evidence="2" id="KW-0472">Membrane</keyword>
<keyword evidence="4" id="KW-1185">Reference proteome</keyword>
<feature type="transmembrane region" description="Helical" evidence="2">
    <location>
        <begin position="81"/>
        <end position="102"/>
    </location>
</feature>
<reference evidence="3" key="1">
    <citation type="journal article" date="2014" name="Int. J. Syst. Evol. Microbiol.">
        <title>Complete genome sequence of Corynebacterium casei LMG S-19264T (=DSM 44701T), isolated from a smear-ripened cheese.</title>
        <authorList>
            <consortium name="US DOE Joint Genome Institute (JGI-PGF)"/>
            <person name="Walter F."/>
            <person name="Albersmeier A."/>
            <person name="Kalinowski J."/>
            <person name="Ruckert C."/>
        </authorList>
    </citation>
    <scope>NUCLEOTIDE SEQUENCE</scope>
    <source>
        <strain evidence="3">CGMCC 4.7201</strain>
    </source>
</reference>
<dbReference type="AlphaFoldDB" id="A0A917ZJP0"/>
<evidence type="ECO:0000313" key="4">
    <source>
        <dbReference type="Proteomes" id="UP000641932"/>
    </source>
</evidence>
<evidence type="ECO:0000313" key="3">
    <source>
        <dbReference type="EMBL" id="GGO84663.1"/>
    </source>
</evidence>
<sequence length="108" mass="11982">MTDFIARFVDGVRAAFGPRTPGRRRARGGLPVPGCLPCPPPRARQAPRTPVEPLDGEAHDLVRPYLLDREEWRRRRRRRTLLVTAALDLAALDLAALDLAALDLAAPR</sequence>
<proteinExistence type="predicted"/>
<name>A0A917ZJP0_9ACTN</name>
<keyword evidence="2" id="KW-1133">Transmembrane helix</keyword>
<accession>A0A917ZJP0</accession>
<dbReference type="EMBL" id="BMMS01000006">
    <property type="protein sequence ID" value="GGO84663.1"/>
    <property type="molecule type" value="Genomic_DNA"/>
</dbReference>
<feature type="region of interest" description="Disordered" evidence="1">
    <location>
        <begin position="19"/>
        <end position="55"/>
    </location>
</feature>
<dbReference type="Proteomes" id="UP000641932">
    <property type="component" value="Unassembled WGS sequence"/>
</dbReference>
<evidence type="ECO:0000256" key="2">
    <source>
        <dbReference type="SAM" id="Phobius"/>
    </source>
</evidence>
<protein>
    <submittedName>
        <fullName evidence="3">Uncharacterized protein</fullName>
    </submittedName>
</protein>
<organism evidence="3 4">
    <name type="scientific">Wenjunlia tyrosinilytica</name>
    <dbReference type="NCBI Taxonomy" id="1544741"/>
    <lineage>
        <taxon>Bacteria</taxon>
        <taxon>Bacillati</taxon>
        <taxon>Actinomycetota</taxon>
        <taxon>Actinomycetes</taxon>
        <taxon>Kitasatosporales</taxon>
        <taxon>Streptomycetaceae</taxon>
        <taxon>Wenjunlia</taxon>
    </lineage>
</organism>
<comment type="caution">
    <text evidence="3">The sequence shown here is derived from an EMBL/GenBank/DDBJ whole genome shotgun (WGS) entry which is preliminary data.</text>
</comment>
<reference evidence="3" key="2">
    <citation type="submission" date="2020-09" db="EMBL/GenBank/DDBJ databases">
        <authorList>
            <person name="Sun Q."/>
            <person name="Zhou Y."/>
        </authorList>
    </citation>
    <scope>NUCLEOTIDE SEQUENCE</scope>
    <source>
        <strain evidence="3">CGMCC 4.7201</strain>
    </source>
</reference>
<evidence type="ECO:0000256" key="1">
    <source>
        <dbReference type="SAM" id="MobiDB-lite"/>
    </source>
</evidence>
<gene>
    <name evidence="3" type="ORF">GCM10012280_16650</name>
</gene>
<keyword evidence="2" id="KW-0812">Transmembrane</keyword>